<reference evidence="5" key="3">
    <citation type="submission" date="2015-06" db="UniProtKB">
        <authorList>
            <consortium name="EnsemblMetazoa"/>
        </authorList>
    </citation>
    <scope>IDENTIFICATION</scope>
</reference>
<evidence type="ECO:0000256" key="2">
    <source>
        <dbReference type="SAM" id="Phobius"/>
    </source>
</evidence>
<feature type="transmembrane region" description="Helical" evidence="2">
    <location>
        <begin position="43"/>
        <end position="69"/>
    </location>
</feature>
<keyword evidence="2" id="KW-0812">Transmembrane</keyword>
<dbReference type="InterPro" id="IPR011701">
    <property type="entry name" value="MFS"/>
</dbReference>
<dbReference type="PANTHER" id="PTHR23528">
    <property type="match status" value="1"/>
</dbReference>
<feature type="transmembrane region" description="Helical" evidence="2">
    <location>
        <begin position="454"/>
        <end position="474"/>
    </location>
</feature>
<feature type="transmembrane region" description="Helical" evidence="2">
    <location>
        <begin position="358"/>
        <end position="379"/>
    </location>
</feature>
<evidence type="ECO:0000313" key="6">
    <source>
        <dbReference type="Proteomes" id="UP000014760"/>
    </source>
</evidence>
<dbReference type="PANTHER" id="PTHR23528:SF1">
    <property type="entry name" value="MAJOR FACILITATOR SUPERFAMILY (MFS) PROFILE DOMAIN-CONTAINING PROTEIN"/>
    <property type="match status" value="1"/>
</dbReference>
<gene>
    <name evidence="4" type="ORF">CAPTEDRAFT_223301</name>
</gene>
<dbReference type="GO" id="GO:0016020">
    <property type="term" value="C:membrane"/>
    <property type="evidence" value="ECO:0007669"/>
    <property type="project" value="UniProtKB-SubCell"/>
</dbReference>
<proteinExistence type="predicted"/>
<evidence type="ECO:0000256" key="1">
    <source>
        <dbReference type="ARBA" id="ARBA00004141"/>
    </source>
</evidence>
<keyword evidence="2" id="KW-1133">Transmembrane helix</keyword>
<feature type="transmembrane region" description="Helical" evidence="2">
    <location>
        <begin position="81"/>
        <end position="104"/>
    </location>
</feature>
<dbReference type="Proteomes" id="UP000014760">
    <property type="component" value="Unassembled WGS sequence"/>
</dbReference>
<dbReference type="InterPro" id="IPR020846">
    <property type="entry name" value="MFS_dom"/>
</dbReference>
<dbReference type="InterPro" id="IPR036259">
    <property type="entry name" value="MFS_trans_sf"/>
</dbReference>
<reference evidence="4 6" key="2">
    <citation type="journal article" date="2013" name="Nature">
        <title>Insights into bilaterian evolution from three spiralian genomes.</title>
        <authorList>
            <person name="Simakov O."/>
            <person name="Marletaz F."/>
            <person name="Cho S.J."/>
            <person name="Edsinger-Gonzales E."/>
            <person name="Havlak P."/>
            <person name="Hellsten U."/>
            <person name="Kuo D.H."/>
            <person name="Larsson T."/>
            <person name="Lv J."/>
            <person name="Arendt D."/>
            <person name="Savage R."/>
            <person name="Osoegawa K."/>
            <person name="de Jong P."/>
            <person name="Grimwood J."/>
            <person name="Chapman J.A."/>
            <person name="Shapiro H."/>
            <person name="Aerts A."/>
            <person name="Otillar R.P."/>
            <person name="Terry A.Y."/>
            <person name="Boore J.L."/>
            <person name="Grigoriev I.V."/>
            <person name="Lindberg D.R."/>
            <person name="Seaver E.C."/>
            <person name="Weisblat D.A."/>
            <person name="Putnam N.H."/>
            <person name="Rokhsar D.S."/>
        </authorList>
    </citation>
    <scope>NUCLEOTIDE SEQUENCE</scope>
    <source>
        <strain evidence="4 6">I ESC-2004</strain>
    </source>
</reference>
<organism evidence="4">
    <name type="scientific">Capitella teleta</name>
    <name type="common">Polychaete worm</name>
    <dbReference type="NCBI Taxonomy" id="283909"/>
    <lineage>
        <taxon>Eukaryota</taxon>
        <taxon>Metazoa</taxon>
        <taxon>Spiralia</taxon>
        <taxon>Lophotrochozoa</taxon>
        <taxon>Annelida</taxon>
        <taxon>Polychaeta</taxon>
        <taxon>Sedentaria</taxon>
        <taxon>Scolecida</taxon>
        <taxon>Capitellidae</taxon>
        <taxon>Capitella</taxon>
    </lineage>
</organism>
<keyword evidence="2" id="KW-0472">Membrane</keyword>
<dbReference type="Gene3D" id="1.20.1250.20">
    <property type="entry name" value="MFS general substrate transporter like domains"/>
    <property type="match status" value="2"/>
</dbReference>
<name>R7VJR2_CAPTE</name>
<dbReference type="PROSITE" id="PS50850">
    <property type="entry name" value="MFS"/>
    <property type="match status" value="1"/>
</dbReference>
<feature type="transmembrane region" description="Helical" evidence="2">
    <location>
        <begin position="413"/>
        <end position="442"/>
    </location>
</feature>
<dbReference type="EMBL" id="AMQN01004228">
    <property type="status" value="NOT_ANNOTATED_CDS"/>
    <property type="molecule type" value="Genomic_DNA"/>
</dbReference>
<dbReference type="HOGENOM" id="CLU_040011_1_1_1"/>
<dbReference type="GO" id="GO:0022857">
    <property type="term" value="F:transmembrane transporter activity"/>
    <property type="evidence" value="ECO:0007669"/>
    <property type="project" value="InterPro"/>
</dbReference>
<feature type="transmembrane region" description="Helical" evidence="2">
    <location>
        <begin position="116"/>
        <end position="136"/>
    </location>
</feature>
<dbReference type="SUPFAM" id="SSF103473">
    <property type="entry name" value="MFS general substrate transporter"/>
    <property type="match status" value="1"/>
</dbReference>
<dbReference type="EnsemblMetazoa" id="CapteT223301">
    <property type="protein sequence ID" value="CapteP223301"/>
    <property type="gene ID" value="CapteG223301"/>
</dbReference>
<dbReference type="EMBL" id="KB292985">
    <property type="protein sequence ID" value="ELU16691.1"/>
    <property type="molecule type" value="Genomic_DNA"/>
</dbReference>
<feature type="domain" description="Major facilitator superfamily (MFS) profile" evidence="3">
    <location>
        <begin position="250"/>
        <end position="513"/>
    </location>
</feature>
<dbReference type="Pfam" id="PF07690">
    <property type="entry name" value="MFS_1"/>
    <property type="match status" value="1"/>
</dbReference>
<feature type="transmembrane region" description="Helical" evidence="2">
    <location>
        <begin position="266"/>
        <end position="286"/>
    </location>
</feature>
<feature type="transmembrane region" description="Helical" evidence="2">
    <location>
        <begin position="201"/>
        <end position="226"/>
    </location>
</feature>
<feature type="transmembrane region" description="Helical" evidence="2">
    <location>
        <begin position="238"/>
        <end position="260"/>
    </location>
</feature>
<sequence>MSDSEDTKGLAKCEMKQAGEGDDCIVDDQDDPLSFGQLSKKQIFVLTISFFGINAMLLVLTVVVVPAQIESMVGSAYKGRWFGGIVAGGAVLQLLVGPLVGMYSDRMVCNYGRRRPVMLGAVIAACAGLLGMAASASTLTGAHLEIVQNMSATGNCTIDLEAHRCMPYENHTGIVLGQHTKHSAPIKRSSNYLEPETAGHVGAYAVFYLLMVSSVTAFLTPYSALLADKACADHRGRISGVMGCMTLLGMITGAVIGTFLAQMGVFAVFGLVISVFVATASLTIGLTSERPAKATHPPIDWKDVFVGFWEPLKEHDFRWVFITRFFMQQGISTTIGFLEYWMSDMIPLPFCWTPMRAVAITLVPMLIMASIASMVCGIVSDYYRRRKALIIGAALLMCITTLCIAFIRGPDGYFLVLALAFVFGAGLGSFQSVDFALVMDVLPAEKDKAKDLAVWNQALVLPQALATPIGGVLLDVFESVNCHIGLGYIILFIVTSAYFLLSGLFLLKIRGVR</sequence>
<dbReference type="OMA" id="WVIITRF"/>
<dbReference type="OrthoDB" id="28755at2759"/>
<evidence type="ECO:0000313" key="5">
    <source>
        <dbReference type="EnsemblMetazoa" id="CapteP223301"/>
    </source>
</evidence>
<evidence type="ECO:0000259" key="3">
    <source>
        <dbReference type="PROSITE" id="PS50850"/>
    </source>
</evidence>
<feature type="transmembrane region" description="Helical" evidence="2">
    <location>
        <begin position="388"/>
        <end position="407"/>
    </location>
</feature>
<dbReference type="AlphaFoldDB" id="R7VJR2"/>
<reference evidence="6" key="1">
    <citation type="submission" date="2012-12" db="EMBL/GenBank/DDBJ databases">
        <authorList>
            <person name="Hellsten U."/>
            <person name="Grimwood J."/>
            <person name="Chapman J.A."/>
            <person name="Shapiro H."/>
            <person name="Aerts A."/>
            <person name="Otillar R.P."/>
            <person name="Terry A.Y."/>
            <person name="Boore J.L."/>
            <person name="Simakov O."/>
            <person name="Marletaz F."/>
            <person name="Cho S.-J."/>
            <person name="Edsinger-Gonzales E."/>
            <person name="Havlak P."/>
            <person name="Kuo D.-H."/>
            <person name="Larsson T."/>
            <person name="Lv J."/>
            <person name="Arendt D."/>
            <person name="Savage R."/>
            <person name="Osoegawa K."/>
            <person name="de Jong P."/>
            <person name="Lindberg D.R."/>
            <person name="Seaver E.C."/>
            <person name="Weisblat D.A."/>
            <person name="Putnam N.H."/>
            <person name="Grigoriev I.V."/>
            <person name="Rokhsar D.S."/>
        </authorList>
    </citation>
    <scope>NUCLEOTIDE SEQUENCE</scope>
    <source>
        <strain evidence="6">I ESC-2004</strain>
    </source>
</reference>
<keyword evidence="6" id="KW-1185">Reference proteome</keyword>
<evidence type="ECO:0000313" key="4">
    <source>
        <dbReference type="EMBL" id="ELU16691.1"/>
    </source>
</evidence>
<protein>
    <recommendedName>
        <fullName evidence="3">Major facilitator superfamily (MFS) profile domain-containing protein</fullName>
    </recommendedName>
</protein>
<accession>R7VJR2</accession>
<comment type="subcellular location">
    <subcellularLocation>
        <location evidence="1">Membrane</location>
        <topology evidence="1">Multi-pass membrane protein</topology>
    </subcellularLocation>
</comment>
<feature type="transmembrane region" description="Helical" evidence="2">
    <location>
        <begin position="486"/>
        <end position="507"/>
    </location>
</feature>
<feature type="transmembrane region" description="Helical" evidence="2">
    <location>
        <begin position="319"/>
        <end position="338"/>
    </location>
</feature>